<evidence type="ECO:0000256" key="6">
    <source>
        <dbReference type="PIRSR" id="PIRSR602324-1"/>
    </source>
</evidence>
<evidence type="ECO:0000313" key="9">
    <source>
        <dbReference type="EMBL" id="MCJ8209609.1"/>
    </source>
</evidence>
<evidence type="ECO:0000256" key="7">
    <source>
        <dbReference type="SAM" id="SignalP"/>
    </source>
</evidence>
<feature type="domain" description="Cytochrome c" evidence="8">
    <location>
        <begin position="53"/>
        <end position="138"/>
    </location>
</feature>
<dbReference type="PROSITE" id="PS51007">
    <property type="entry name" value="CYTC"/>
    <property type="match status" value="1"/>
</dbReference>
<evidence type="ECO:0000313" key="10">
    <source>
        <dbReference type="Proteomes" id="UP001139450"/>
    </source>
</evidence>
<dbReference type="GO" id="GO:0009055">
    <property type="term" value="F:electron transfer activity"/>
    <property type="evidence" value="ECO:0007669"/>
    <property type="project" value="InterPro"/>
</dbReference>
<proteinExistence type="predicted"/>
<sequence length="139" mass="14565">MRLNVMIAGATCILLGICTSQSFAQTKKTATKTVAKKTTTVAKVAPKPFATPQEIEEGKTLISKSDCLACHNVDAKLVGPSYSSIAQKYPQDQATVAALSEKVAKGGSGVWGTVPMTPHPALASADINKMVAYVLSLKK</sequence>
<dbReference type="SUPFAM" id="SSF46626">
    <property type="entry name" value="Cytochrome c"/>
    <property type="match status" value="1"/>
</dbReference>
<keyword evidence="5 6" id="KW-0408">Iron</keyword>
<reference evidence="9" key="1">
    <citation type="submission" date="2022-04" db="EMBL/GenBank/DDBJ databases">
        <title>Mucilaginibacter sp. RS28 isolated from freshwater.</title>
        <authorList>
            <person name="Ko S.-R."/>
        </authorList>
    </citation>
    <scope>NUCLEOTIDE SEQUENCE</scope>
    <source>
        <strain evidence="9">RS28</strain>
    </source>
</reference>
<dbReference type="AlphaFoldDB" id="A0A9X2B8H1"/>
<evidence type="ECO:0000256" key="1">
    <source>
        <dbReference type="ARBA" id="ARBA00022448"/>
    </source>
</evidence>
<feature type="signal peptide" evidence="7">
    <location>
        <begin position="1"/>
        <end position="24"/>
    </location>
</feature>
<name>A0A9X2B8H1_9SPHI</name>
<organism evidence="9 10">
    <name type="scientific">Mucilaginibacter straminoryzae</name>
    <dbReference type="NCBI Taxonomy" id="2932774"/>
    <lineage>
        <taxon>Bacteria</taxon>
        <taxon>Pseudomonadati</taxon>
        <taxon>Bacteroidota</taxon>
        <taxon>Sphingobacteriia</taxon>
        <taxon>Sphingobacteriales</taxon>
        <taxon>Sphingobacteriaceae</taxon>
        <taxon>Mucilaginibacter</taxon>
    </lineage>
</organism>
<keyword evidence="1" id="KW-0813">Transport</keyword>
<keyword evidence="10" id="KW-1185">Reference proteome</keyword>
<keyword evidence="7" id="KW-0732">Signal</keyword>
<gene>
    <name evidence="9" type="ORF">MUY27_07800</name>
</gene>
<dbReference type="GO" id="GO:0020037">
    <property type="term" value="F:heme binding"/>
    <property type="evidence" value="ECO:0007669"/>
    <property type="project" value="InterPro"/>
</dbReference>
<keyword evidence="3 6" id="KW-0479">Metal-binding</keyword>
<keyword evidence="4" id="KW-0249">Electron transport</keyword>
<feature type="chain" id="PRO_5040766390" evidence="7">
    <location>
        <begin position="25"/>
        <end position="139"/>
    </location>
</feature>
<feature type="binding site" description="covalent" evidence="6">
    <location>
        <position position="71"/>
    </location>
    <ligand>
        <name>heme c</name>
        <dbReference type="ChEBI" id="CHEBI:61717"/>
    </ligand>
</feature>
<feature type="binding site" description="covalent" evidence="6">
    <location>
        <position position="116"/>
    </location>
    <ligand>
        <name>heme c</name>
        <dbReference type="ChEBI" id="CHEBI:61717"/>
    </ligand>
</feature>
<dbReference type="GO" id="GO:0005506">
    <property type="term" value="F:iron ion binding"/>
    <property type="evidence" value="ECO:0007669"/>
    <property type="project" value="InterPro"/>
</dbReference>
<comment type="PTM">
    <text evidence="6">Binds 1 heme c group covalently per subunit.</text>
</comment>
<dbReference type="Proteomes" id="UP001139450">
    <property type="component" value="Unassembled WGS sequence"/>
</dbReference>
<evidence type="ECO:0000256" key="4">
    <source>
        <dbReference type="ARBA" id="ARBA00022982"/>
    </source>
</evidence>
<dbReference type="Pfam" id="PF00034">
    <property type="entry name" value="Cytochrom_C"/>
    <property type="match status" value="1"/>
</dbReference>
<protein>
    <submittedName>
        <fullName evidence="9">C-type cytochrome</fullName>
    </submittedName>
</protein>
<evidence type="ECO:0000259" key="8">
    <source>
        <dbReference type="PROSITE" id="PS51007"/>
    </source>
</evidence>
<dbReference type="RefSeq" id="WP_245129445.1">
    <property type="nucleotide sequence ID" value="NZ_JALJEJ010000003.1"/>
</dbReference>
<dbReference type="InterPro" id="IPR036909">
    <property type="entry name" value="Cyt_c-like_dom_sf"/>
</dbReference>
<evidence type="ECO:0000256" key="2">
    <source>
        <dbReference type="ARBA" id="ARBA00022617"/>
    </source>
</evidence>
<dbReference type="InterPro" id="IPR009056">
    <property type="entry name" value="Cyt_c-like_dom"/>
</dbReference>
<dbReference type="PRINTS" id="PR00606">
    <property type="entry name" value="CYTCHROMECID"/>
</dbReference>
<accession>A0A9X2B8H1</accession>
<dbReference type="EMBL" id="JALJEJ010000003">
    <property type="protein sequence ID" value="MCJ8209609.1"/>
    <property type="molecule type" value="Genomic_DNA"/>
</dbReference>
<feature type="binding site" description="covalent" evidence="6">
    <location>
        <position position="67"/>
    </location>
    <ligand>
        <name>heme c</name>
        <dbReference type="ChEBI" id="CHEBI:61717"/>
    </ligand>
</feature>
<evidence type="ECO:0000256" key="3">
    <source>
        <dbReference type="ARBA" id="ARBA00022723"/>
    </source>
</evidence>
<comment type="caution">
    <text evidence="9">The sequence shown here is derived from an EMBL/GenBank/DDBJ whole genome shotgun (WGS) entry which is preliminary data.</text>
</comment>
<keyword evidence="2 6" id="KW-0349">Heme</keyword>
<dbReference type="Gene3D" id="1.10.760.10">
    <property type="entry name" value="Cytochrome c-like domain"/>
    <property type="match status" value="1"/>
</dbReference>
<evidence type="ECO:0000256" key="5">
    <source>
        <dbReference type="ARBA" id="ARBA00023004"/>
    </source>
</evidence>
<dbReference type="InterPro" id="IPR002324">
    <property type="entry name" value="Cyt_c_ID"/>
</dbReference>